<protein>
    <submittedName>
        <fullName evidence="3">Uncharacterized protein</fullName>
    </submittedName>
</protein>
<feature type="region of interest" description="Disordered" evidence="1">
    <location>
        <begin position="182"/>
        <end position="218"/>
    </location>
</feature>
<dbReference type="Proteomes" id="UP000887577">
    <property type="component" value="Unplaced"/>
</dbReference>
<name>A0A914XYI7_9BILA</name>
<reference evidence="3" key="1">
    <citation type="submission" date="2022-11" db="UniProtKB">
        <authorList>
            <consortium name="WormBaseParasite"/>
        </authorList>
    </citation>
    <scope>IDENTIFICATION</scope>
</reference>
<feature type="compositionally biased region" description="Polar residues" evidence="1">
    <location>
        <begin position="189"/>
        <end position="200"/>
    </location>
</feature>
<evidence type="ECO:0000313" key="2">
    <source>
        <dbReference type="Proteomes" id="UP000887577"/>
    </source>
</evidence>
<evidence type="ECO:0000256" key="1">
    <source>
        <dbReference type="SAM" id="MobiDB-lite"/>
    </source>
</evidence>
<dbReference type="AlphaFoldDB" id="A0A914XYI7"/>
<sequence>MLINAQQQTIDTQIQLIASFKTPEEKEHKRSIVISNFPEPVFSREAANPKPSVYSMKDVENVKELFDEMDLQVGVAECYRMGSRAEGKTRLVKVRLQTSAQAKEIISNARKINETKYKNKKIILRKSMTPDERTKQDEKFQQMKVRIAQLKQSHPENDYRIYANRINIKTQDGRLRIIDDPLNGERSQRNQNHGSGSNSIPLAANRSFFRSNEDSPMC</sequence>
<organism evidence="2 3">
    <name type="scientific">Panagrolaimus superbus</name>
    <dbReference type="NCBI Taxonomy" id="310955"/>
    <lineage>
        <taxon>Eukaryota</taxon>
        <taxon>Metazoa</taxon>
        <taxon>Ecdysozoa</taxon>
        <taxon>Nematoda</taxon>
        <taxon>Chromadorea</taxon>
        <taxon>Rhabditida</taxon>
        <taxon>Tylenchina</taxon>
        <taxon>Panagrolaimomorpha</taxon>
        <taxon>Panagrolaimoidea</taxon>
        <taxon>Panagrolaimidae</taxon>
        <taxon>Panagrolaimus</taxon>
    </lineage>
</organism>
<keyword evidence="2" id="KW-1185">Reference proteome</keyword>
<proteinExistence type="predicted"/>
<dbReference type="WBParaSite" id="PSU_v2.g12272.t1">
    <property type="protein sequence ID" value="PSU_v2.g12272.t1"/>
    <property type="gene ID" value="PSU_v2.g12272"/>
</dbReference>
<evidence type="ECO:0000313" key="3">
    <source>
        <dbReference type="WBParaSite" id="PSU_v2.g12272.t1"/>
    </source>
</evidence>
<accession>A0A914XYI7</accession>